<dbReference type="Proteomes" id="UP001597532">
    <property type="component" value="Unassembled WGS sequence"/>
</dbReference>
<dbReference type="InterPro" id="IPR021782">
    <property type="entry name" value="DUF3347"/>
</dbReference>
<feature type="compositionally biased region" description="Basic and acidic residues" evidence="1">
    <location>
        <begin position="26"/>
        <end position="53"/>
    </location>
</feature>
<keyword evidence="4" id="KW-1185">Reference proteome</keyword>
<evidence type="ECO:0000259" key="2">
    <source>
        <dbReference type="Pfam" id="PF11827"/>
    </source>
</evidence>
<feature type="region of interest" description="Disordered" evidence="1">
    <location>
        <begin position="26"/>
        <end position="56"/>
    </location>
</feature>
<dbReference type="EMBL" id="JBHUOK010000008">
    <property type="protein sequence ID" value="MFD2789060.1"/>
    <property type="molecule type" value="Genomic_DNA"/>
</dbReference>
<evidence type="ECO:0000256" key="1">
    <source>
        <dbReference type="SAM" id="MobiDB-lite"/>
    </source>
</evidence>
<dbReference type="PROSITE" id="PS51257">
    <property type="entry name" value="PROKAR_LIPOPROTEIN"/>
    <property type="match status" value="1"/>
</dbReference>
<organism evidence="3 4">
    <name type="scientific">Arenibacter antarcticus</name>
    <dbReference type="NCBI Taxonomy" id="2040469"/>
    <lineage>
        <taxon>Bacteria</taxon>
        <taxon>Pseudomonadati</taxon>
        <taxon>Bacteroidota</taxon>
        <taxon>Flavobacteriia</taxon>
        <taxon>Flavobacteriales</taxon>
        <taxon>Flavobacteriaceae</taxon>
        <taxon>Arenibacter</taxon>
    </lineage>
</organism>
<gene>
    <name evidence="3" type="ORF">ACFS1K_04735</name>
</gene>
<comment type="caution">
    <text evidence="3">The sequence shown here is derived from an EMBL/GenBank/DDBJ whole genome shotgun (WGS) entry which is preliminary data.</text>
</comment>
<name>A0ABW5VCM9_9FLAO</name>
<evidence type="ECO:0000313" key="3">
    <source>
        <dbReference type="EMBL" id="MFD2789060.1"/>
    </source>
</evidence>
<evidence type="ECO:0000313" key="4">
    <source>
        <dbReference type="Proteomes" id="UP001597532"/>
    </source>
</evidence>
<dbReference type="RefSeq" id="WP_251809113.1">
    <property type="nucleotide sequence ID" value="NZ_JBHUOK010000008.1"/>
</dbReference>
<protein>
    <submittedName>
        <fullName evidence="3">DUF3347 domain-containing protein</fullName>
    </submittedName>
</protein>
<sequence>MKKVKLTTTIMVVAFVGLTTMSCKDSKKEKATDTHSEMGHDEMSASHTMKDSDAQNSASKQVLADYMLLKDALVATDEGASAKAGEKLEATLKDFNVDNYTSEEQNELNEIIEAATEHAAHIMKSDIAHQREHFQMLTKDITDMVAIIGTDNTLYQQFCPMYADGGAWLSMEKEIKNPYFGSKMMNCGKVQKEIN</sequence>
<feature type="domain" description="DUF3347" evidence="2">
    <location>
        <begin position="62"/>
        <end position="152"/>
    </location>
</feature>
<reference evidence="4" key="1">
    <citation type="journal article" date="2019" name="Int. J. Syst. Evol. Microbiol.">
        <title>The Global Catalogue of Microorganisms (GCM) 10K type strain sequencing project: providing services to taxonomists for standard genome sequencing and annotation.</title>
        <authorList>
            <consortium name="The Broad Institute Genomics Platform"/>
            <consortium name="The Broad Institute Genome Sequencing Center for Infectious Disease"/>
            <person name="Wu L."/>
            <person name="Ma J."/>
        </authorList>
    </citation>
    <scope>NUCLEOTIDE SEQUENCE [LARGE SCALE GENOMIC DNA]</scope>
    <source>
        <strain evidence="4">KCTC 52924</strain>
    </source>
</reference>
<dbReference type="Pfam" id="PF11827">
    <property type="entry name" value="DUF3347"/>
    <property type="match status" value="1"/>
</dbReference>
<proteinExistence type="predicted"/>
<accession>A0ABW5VCM9</accession>